<dbReference type="PANTHER" id="PTHR30071:SF1">
    <property type="entry name" value="CYTOCHROME B_B6 PROTEIN-RELATED"/>
    <property type="match status" value="1"/>
</dbReference>
<keyword evidence="7 8" id="KW-0472">Membrane</keyword>
<feature type="domain" description="Cytochrome c assembly protein" evidence="9">
    <location>
        <begin position="39"/>
        <end position="173"/>
    </location>
</feature>
<name>C7M2Q8_ACIFD</name>
<dbReference type="PRINTS" id="PR01386">
    <property type="entry name" value="CCMCBIOGNSIS"/>
</dbReference>
<evidence type="ECO:0000256" key="7">
    <source>
        <dbReference type="ARBA" id="ARBA00023136"/>
    </source>
</evidence>
<dbReference type="RefSeq" id="WP_015797803.1">
    <property type="nucleotide sequence ID" value="NC_013124.1"/>
</dbReference>
<gene>
    <name evidence="10" type="ordered locus">Afer_0334</name>
</gene>
<comment type="subcellular location">
    <subcellularLocation>
        <location evidence="1">Membrane</location>
        <topology evidence="1">Multi-pass membrane protein</topology>
    </subcellularLocation>
</comment>
<proteinExistence type="inferred from homology"/>
<dbReference type="EMBL" id="CP001631">
    <property type="protein sequence ID" value="ACU53302.1"/>
    <property type="molecule type" value="Genomic_DNA"/>
</dbReference>
<protein>
    <recommendedName>
        <fullName evidence="3">Heme exporter protein C</fullName>
    </recommendedName>
</protein>
<dbReference type="GO" id="GO:0020037">
    <property type="term" value="F:heme binding"/>
    <property type="evidence" value="ECO:0007669"/>
    <property type="project" value="InterPro"/>
</dbReference>
<dbReference type="STRING" id="525909.Afer_0334"/>
<feature type="transmembrane region" description="Helical" evidence="8">
    <location>
        <begin position="109"/>
        <end position="129"/>
    </location>
</feature>
<keyword evidence="6 8" id="KW-1133">Transmembrane helix</keyword>
<reference evidence="10 11" key="1">
    <citation type="journal article" date="2009" name="Stand. Genomic Sci.">
        <title>Complete genome sequence of Acidimicrobium ferrooxidans type strain (ICP).</title>
        <authorList>
            <person name="Clum A."/>
            <person name="Nolan M."/>
            <person name="Lang E."/>
            <person name="Glavina Del Rio T."/>
            <person name="Tice H."/>
            <person name="Copeland A."/>
            <person name="Cheng J.F."/>
            <person name="Lucas S."/>
            <person name="Chen F."/>
            <person name="Bruce D."/>
            <person name="Goodwin L."/>
            <person name="Pitluck S."/>
            <person name="Ivanova N."/>
            <person name="Mavrommatis K."/>
            <person name="Mikhailova N."/>
            <person name="Pati A."/>
            <person name="Chen A."/>
            <person name="Palaniappan K."/>
            <person name="Goker M."/>
            <person name="Spring S."/>
            <person name="Land M."/>
            <person name="Hauser L."/>
            <person name="Chang Y.J."/>
            <person name="Jeffries C.C."/>
            <person name="Chain P."/>
            <person name="Bristow J."/>
            <person name="Eisen J.A."/>
            <person name="Markowitz V."/>
            <person name="Hugenholtz P."/>
            <person name="Kyrpides N.C."/>
            <person name="Klenk H.P."/>
            <person name="Lapidus A."/>
        </authorList>
    </citation>
    <scope>NUCLEOTIDE SEQUENCE [LARGE SCALE GENOMIC DNA]</scope>
    <source>
        <strain evidence="11">DSM 10331 / JCM 15462 / NBRC 103882 / ICP</strain>
    </source>
</reference>
<organism evidence="10 11">
    <name type="scientific">Acidimicrobium ferrooxidans (strain DSM 10331 / JCM 15462 / NBRC 103882 / ICP)</name>
    <dbReference type="NCBI Taxonomy" id="525909"/>
    <lineage>
        <taxon>Bacteria</taxon>
        <taxon>Bacillati</taxon>
        <taxon>Actinomycetota</taxon>
        <taxon>Acidimicrobiia</taxon>
        <taxon>Acidimicrobiales</taxon>
        <taxon>Acidimicrobiaceae</taxon>
        <taxon>Acidimicrobium</taxon>
    </lineage>
</organism>
<evidence type="ECO:0000256" key="2">
    <source>
        <dbReference type="ARBA" id="ARBA00005840"/>
    </source>
</evidence>
<dbReference type="InterPro" id="IPR045062">
    <property type="entry name" value="Cyt_c_biogenesis_CcsA/CcmC"/>
</dbReference>
<dbReference type="InterPro" id="IPR002541">
    <property type="entry name" value="Cyt_c_assembly"/>
</dbReference>
<dbReference type="OrthoDB" id="9778550at2"/>
<keyword evidence="11" id="KW-1185">Reference proteome</keyword>
<dbReference type="AlphaFoldDB" id="C7M2Q8"/>
<feature type="transmembrane region" description="Helical" evidence="8">
    <location>
        <begin position="12"/>
        <end position="30"/>
    </location>
</feature>
<feature type="transmembrane region" description="Helical" evidence="8">
    <location>
        <begin position="150"/>
        <end position="170"/>
    </location>
</feature>
<keyword evidence="4 8" id="KW-0812">Transmembrane</keyword>
<dbReference type="GO" id="GO:0005886">
    <property type="term" value="C:plasma membrane"/>
    <property type="evidence" value="ECO:0007669"/>
    <property type="project" value="TreeGrafter"/>
</dbReference>
<evidence type="ECO:0000259" key="9">
    <source>
        <dbReference type="Pfam" id="PF01578"/>
    </source>
</evidence>
<dbReference type="Proteomes" id="UP000000771">
    <property type="component" value="Chromosome"/>
</dbReference>
<dbReference type="KEGG" id="afo:Afer_0334"/>
<dbReference type="GO" id="GO:0015232">
    <property type="term" value="F:heme transmembrane transporter activity"/>
    <property type="evidence" value="ECO:0007669"/>
    <property type="project" value="InterPro"/>
</dbReference>
<comment type="similarity">
    <text evidence="2">Belongs to the CcmC/CycZ/HelC family.</text>
</comment>
<evidence type="ECO:0000313" key="11">
    <source>
        <dbReference type="Proteomes" id="UP000000771"/>
    </source>
</evidence>
<dbReference type="PANTHER" id="PTHR30071">
    <property type="entry name" value="HEME EXPORTER PROTEIN C"/>
    <property type="match status" value="1"/>
</dbReference>
<evidence type="ECO:0000313" key="10">
    <source>
        <dbReference type="EMBL" id="ACU53302.1"/>
    </source>
</evidence>
<dbReference type="eggNOG" id="COG0755">
    <property type="taxonomic scope" value="Bacteria"/>
</dbReference>
<evidence type="ECO:0000256" key="1">
    <source>
        <dbReference type="ARBA" id="ARBA00004141"/>
    </source>
</evidence>
<evidence type="ECO:0000256" key="3">
    <source>
        <dbReference type="ARBA" id="ARBA00016463"/>
    </source>
</evidence>
<dbReference type="HOGENOM" id="CLU_066538_1_0_11"/>
<feature type="transmembrane region" description="Helical" evidence="8">
    <location>
        <begin position="190"/>
        <end position="212"/>
    </location>
</feature>
<feature type="transmembrane region" description="Helical" evidence="8">
    <location>
        <begin position="82"/>
        <end position="103"/>
    </location>
</feature>
<dbReference type="Pfam" id="PF01578">
    <property type="entry name" value="Cytochrom_C_asm"/>
    <property type="match status" value="1"/>
</dbReference>
<evidence type="ECO:0000256" key="8">
    <source>
        <dbReference type="SAM" id="Phobius"/>
    </source>
</evidence>
<dbReference type="GO" id="GO:0017004">
    <property type="term" value="P:cytochrome complex assembly"/>
    <property type="evidence" value="ECO:0007669"/>
    <property type="project" value="UniProtKB-KW"/>
</dbReference>
<accession>C7M2Q8</accession>
<evidence type="ECO:0000256" key="5">
    <source>
        <dbReference type="ARBA" id="ARBA00022748"/>
    </source>
</evidence>
<evidence type="ECO:0000256" key="4">
    <source>
        <dbReference type="ARBA" id="ARBA00022692"/>
    </source>
</evidence>
<keyword evidence="5" id="KW-0201">Cytochrome c-type biogenesis</keyword>
<feature type="transmembrane region" description="Helical" evidence="8">
    <location>
        <begin position="50"/>
        <end position="70"/>
    </location>
</feature>
<sequence length="244" mass="27314">MRQRASMVRRVVGLGALAGVALTAWLGLVATPPAEFFGNLVRLLYVHPSMAWVAFLAFGVTTLASALYLWPRTRRPEWDLLAAASAEAGVVFTGLTLVTGSIWGRPTWGVWWTWDALLTATAVLFLLYLGYLALRRIPMDEERRAKRSAIWALIAFIDVPIVNQSVYWWHTLHQRPTLTVGPTNAVEVHGIMAVALAVSFVSFTLVWIWMVWARFDLARRQRVLEEAEVEQALAERLEAVEAGS</sequence>
<evidence type="ECO:0000256" key="6">
    <source>
        <dbReference type="ARBA" id="ARBA00022989"/>
    </source>
</evidence>
<dbReference type="InterPro" id="IPR003557">
    <property type="entry name" value="Cyt_c_biogenesis_CcmC"/>
</dbReference>